<feature type="transmembrane region" description="Helical" evidence="11">
    <location>
        <begin position="119"/>
        <end position="145"/>
    </location>
</feature>
<evidence type="ECO:0000256" key="5">
    <source>
        <dbReference type="ARBA" id="ARBA00022692"/>
    </source>
</evidence>
<feature type="transmembrane region" description="Helical" evidence="11">
    <location>
        <begin position="51"/>
        <end position="69"/>
    </location>
</feature>
<accession>A0A4Y9Z2V7</accession>
<evidence type="ECO:0000256" key="10">
    <source>
        <dbReference type="ARBA" id="ARBA00023136"/>
    </source>
</evidence>
<dbReference type="Gene3D" id="1.20.120.1770">
    <property type="match status" value="1"/>
</dbReference>
<dbReference type="OrthoDB" id="432881at2759"/>
<comment type="cofactor">
    <cofactor evidence="1">
        <name>heme b</name>
        <dbReference type="ChEBI" id="CHEBI:60344"/>
    </cofactor>
</comment>
<dbReference type="GO" id="GO:0046872">
    <property type="term" value="F:metal ion binding"/>
    <property type="evidence" value="ECO:0007669"/>
    <property type="project" value="UniProtKB-KW"/>
</dbReference>
<dbReference type="Pfam" id="PF03188">
    <property type="entry name" value="Cytochrom_B561"/>
    <property type="match status" value="1"/>
</dbReference>
<proteinExistence type="predicted"/>
<keyword evidence="9" id="KW-0408">Iron</keyword>
<evidence type="ECO:0000256" key="2">
    <source>
        <dbReference type="ARBA" id="ARBA00004141"/>
    </source>
</evidence>
<keyword evidence="6" id="KW-0479">Metal-binding</keyword>
<feature type="domain" description="Cytochrome b561" evidence="12">
    <location>
        <begin position="52"/>
        <end position="182"/>
    </location>
</feature>
<dbReference type="GO" id="GO:0140575">
    <property type="term" value="F:transmembrane monodehydroascorbate reductase activity"/>
    <property type="evidence" value="ECO:0007669"/>
    <property type="project" value="InterPro"/>
</dbReference>
<keyword evidence="14" id="KW-1185">Reference proteome</keyword>
<keyword evidence="10 11" id="KW-0472">Membrane</keyword>
<dbReference type="SMART" id="SM00665">
    <property type="entry name" value="B561"/>
    <property type="match status" value="1"/>
</dbReference>
<evidence type="ECO:0000256" key="11">
    <source>
        <dbReference type="SAM" id="Phobius"/>
    </source>
</evidence>
<evidence type="ECO:0000259" key="12">
    <source>
        <dbReference type="SMART" id="SM00665"/>
    </source>
</evidence>
<keyword evidence="4" id="KW-0349">Heme</keyword>
<dbReference type="CDD" id="cd08761">
    <property type="entry name" value="Cyt_b561_CYB561D2_like"/>
    <property type="match status" value="1"/>
</dbReference>
<feature type="transmembrane region" description="Helical" evidence="11">
    <location>
        <begin position="89"/>
        <end position="107"/>
    </location>
</feature>
<dbReference type="InterPro" id="IPR006593">
    <property type="entry name" value="Cyt_b561/ferric_Rdtase_TM"/>
</dbReference>
<feature type="transmembrane region" description="Helical" evidence="11">
    <location>
        <begin position="20"/>
        <end position="39"/>
    </location>
</feature>
<dbReference type="PANTHER" id="PTHR15422:SF45">
    <property type="entry name" value="CYTOCHROME B561 DOMAIN-CONTAINING PROTEIN"/>
    <property type="match status" value="1"/>
</dbReference>
<keyword evidence="8 11" id="KW-1133">Transmembrane helix</keyword>
<comment type="caution">
    <text evidence="13">The sequence shown here is derived from an EMBL/GenBank/DDBJ whole genome shotgun (WGS) entry which is preliminary data.</text>
</comment>
<evidence type="ECO:0000313" key="14">
    <source>
        <dbReference type="Proteomes" id="UP000298327"/>
    </source>
</evidence>
<keyword evidence="3" id="KW-0813">Transport</keyword>
<evidence type="ECO:0000256" key="4">
    <source>
        <dbReference type="ARBA" id="ARBA00022617"/>
    </source>
</evidence>
<dbReference type="Proteomes" id="UP000298327">
    <property type="component" value="Unassembled WGS sequence"/>
</dbReference>
<evidence type="ECO:0000256" key="1">
    <source>
        <dbReference type="ARBA" id="ARBA00001970"/>
    </source>
</evidence>
<dbReference type="EMBL" id="SEOQ01000168">
    <property type="protein sequence ID" value="TFY68238.1"/>
    <property type="molecule type" value="Genomic_DNA"/>
</dbReference>
<dbReference type="AlphaFoldDB" id="A0A4Y9Z2V7"/>
<evidence type="ECO:0000256" key="9">
    <source>
        <dbReference type="ARBA" id="ARBA00023004"/>
    </source>
</evidence>
<feature type="transmembrane region" description="Helical" evidence="11">
    <location>
        <begin position="196"/>
        <end position="214"/>
    </location>
</feature>
<organism evidence="13 14">
    <name type="scientific">Dentipellis fragilis</name>
    <dbReference type="NCBI Taxonomy" id="205917"/>
    <lineage>
        <taxon>Eukaryota</taxon>
        <taxon>Fungi</taxon>
        <taxon>Dikarya</taxon>
        <taxon>Basidiomycota</taxon>
        <taxon>Agaricomycotina</taxon>
        <taxon>Agaricomycetes</taxon>
        <taxon>Russulales</taxon>
        <taxon>Hericiaceae</taxon>
        <taxon>Dentipellis</taxon>
    </lineage>
</organism>
<comment type="subcellular location">
    <subcellularLocation>
        <location evidence="2">Membrane</location>
        <topology evidence="2">Multi-pass membrane protein</topology>
    </subcellularLocation>
</comment>
<reference evidence="13 14" key="1">
    <citation type="submission" date="2019-02" db="EMBL/GenBank/DDBJ databases">
        <title>Genome sequencing of the rare red list fungi Dentipellis fragilis.</title>
        <authorList>
            <person name="Buettner E."/>
            <person name="Kellner H."/>
        </authorList>
    </citation>
    <scope>NUCLEOTIDE SEQUENCE [LARGE SCALE GENOMIC DNA]</scope>
    <source>
        <strain evidence="13 14">DSM 105465</strain>
    </source>
</reference>
<evidence type="ECO:0000256" key="8">
    <source>
        <dbReference type="ARBA" id="ARBA00022989"/>
    </source>
</evidence>
<protein>
    <recommendedName>
        <fullName evidence="12">Cytochrome b561 domain-containing protein</fullName>
    </recommendedName>
</protein>
<name>A0A4Y9Z2V7_9AGAM</name>
<dbReference type="PANTHER" id="PTHR15422">
    <property type="entry name" value="OS05G0565100 PROTEIN"/>
    <property type="match status" value="1"/>
</dbReference>
<evidence type="ECO:0000256" key="6">
    <source>
        <dbReference type="ARBA" id="ARBA00022723"/>
    </source>
</evidence>
<feature type="transmembrane region" description="Helical" evidence="11">
    <location>
        <begin position="165"/>
        <end position="184"/>
    </location>
</feature>
<dbReference type="GO" id="GO:0016020">
    <property type="term" value="C:membrane"/>
    <property type="evidence" value="ECO:0007669"/>
    <property type="project" value="UniProtKB-SubCell"/>
</dbReference>
<sequence>MMGQEERYLKPEGRTGDSVALYTAITSAGVLFLFTWIIVLNNDPMSMGWFALHPTLQTLAILSFVVGILTLQPTSQPKTKAAGLQRHQLAMIIGLPSVTVGTLSIVWNKLLHESKHFTTWHGIFGIISLAWLVAQFALGAGSVWFDGALFGGGLKAKQLWKYHRLSGYVLLPLVLITTNFGGAWSNWAVGHSAYGVRFIAFTLAPLVLLASLYIRIRPSKMKFF</sequence>
<gene>
    <name evidence="13" type="ORF">EVG20_g3639</name>
</gene>
<evidence type="ECO:0000256" key="7">
    <source>
        <dbReference type="ARBA" id="ARBA00022982"/>
    </source>
</evidence>
<evidence type="ECO:0000313" key="13">
    <source>
        <dbReference type="EMBL" id="TFY68238.1"/>
    </source>
</evidence>
<dbReference type="InterPro" id="IPR045150">
    <property type="entry name" value="CYB561D1/2"/>
</dbReference>
<keyword evidence="7" id="KW-0249">Electron transport</keyword>
<keyword evidence="5 11" id="KW-0812">Transmembrane</keyword>
<evidence type="ECO:0000256" key="3">
    <source>
        <dbReference type="ARBA" id="ARBA00022448"/>
    </source>
</evidence>